<evidence type="ECO:0000259" key="10">
    <source>
        <dbReference type="PROSITE" id="PS50262"/>
    </source>
</evidence>
<comment type="subcellular location">
    <subcellularLocation>
        <location evidence="1">Membrane</location>
    </subcellularLocation>
</comment>
<keyword evidence="4 8" id="KW-0297">G-protein coupled receptor</keyword>
<dbReference type="GO" id="GO:0009897">
    <property type="term" value="C:external side of plasma membrane"/>
    <property type="evidence" value="ECO:0007669"/>
    <property type="project" value="TreeGrafter"/>
</dbReference>
<organism evidence="11 12">
    <name type="scientific">Tachysurus vachellii</name>
    <name type="common">Darkbarbel catfish</name>
    <name type="synonym">Pelteobagrus vachellii</name>
    <dbReference type="NCBI Taxonomy" id="175792"/>
    <lineage>
        <taxon>Eukaryota</taxon>
        <taxon>Metazoa</taxon>
        <taxon>Chordata</taxon>
        <taxon>Craniata</taxon>
        <taxon>Vertebrata</taxon>
        <taxon>Euteleostomi</taxon>
        <taxon>Actinopterygii</taxon>
        <taxon>Neopterygii</taxon>
        <taxon>Teleostei</taxon>
        <taxon>Ostariophysi</taxon>
        <taxon>Siluriformes</taxon>
        <taxon>Bagridae</taxon>
        <taxon>Tachysurus</taxon>
    </lineage>
</organism>
<name>A0AA88NGH1_TACVA</name>
<keyword evidence="5 9" id="KW-0472">Membrane</keyword>
<keyword evidence="7 8" id="KW-0807">Transducer</keyword>
<evidence type="ECO:0000256" key="4">
    <source>
        <dbReference type="ARBA" id="ARBA00023040"/>
    </source>
</evidence>
<dbReference type="PROSITE" id="PS50262">
    <property type="entry name" value="G_PROTEIN_RECEP_F1_2"/>
    <property type="match status" value="1"/>
</dbReference>
<keyword evidence="12" id="KW-1185">Reference proteome</keyword>
<keyword evidence="3 9" id="KW-1133">Transmembrane helix</keyword>
<dbReference type="GO" id="GO:0007204">
    <property type="term" value="P:positive regulation of cytosolic calcium ion concentration"/>
    <property type="evidence" value="ECO:0007669"/>
    <property type="project" value="TreeGrafter"/>
</dbReference>
<keyword evidence="6 8" id="KW-0675">Receptor</keyword>
<evidence type="ECO:0000256" key="8">
    <source>
        <dbReference type="RuleBase" id="RU000688"/>
    </source>
</evidence>
<dbReference type="GO" id="GO:0016493">
    <property type="term" value="F:C-C chemokine receptor activity"/>
    <property type="evidence" value="ECO:0007669"/>
    <property type="project" value="TreeGrafter"/>
</dbReference>
<evidence type="ECO:0000256" key="3">
    <source>
        <dbReference type="ARBA" id="ARBA00022989"/>
    </source>
</evidence>
<dbReference type="EMBL" id="JAVHJS010000006">
    <property type="protein sequence ID" value="KAK2855115.1"/>
    <property type="molecule type" value="Genomic_DNA"/>
</dbReference>
<dbReference type="PRINTS" id="PR00237">
    <property type="entry name" value="GPCRRHODOPSN"/>
</dbReference>
<dbReference type="InterPro" id="IPR050119">
    <property type="entry name" value="CCR1-9-like"/>
</dbReference>
<sequence>MVAITTLADDSYSSDYVDYNDTDDSASPCEIERTLDFFDLFAPVAYTVIFIPAVLGNVLVLFVIRRYRQSRHNPCSFSLTDTFLLHLAISDLLLAFTLPLFATQWITGWVFTVGMCKLSGALFSLNIYCGILFLACISFDRYLAIVHAVHTSWRHNTCLAQVVCVVIWICCIGLSAIDFHFRNVTVLPGFTVQVCHVQFNQDTSEQWQISMQLLGLLLGFGLPLLIMLYCYLRIFHALCYKSTRRQKRRSLRLIISLVAVFLICWAPFNIFKMIDSLLTLKILSPSCTLNYVLDVSILVTETMGLAHSALNPLLYGFVGVKFRRELFQMFKSALSSSWCFRMSGRVQSHGMSRRPTGSFSSVDSENTSFFSVVA</sequence>
<dbReference type="PRINTS" id="PR01157">
    <property type="entry name" value="P2YPURNOCPTR"/>
</dbReference>
<feature type="transmembrane region" description="Helical" evidence="9">
    <location>
        <begin position="84"/>
        <end position="106"/>
    </location>
</feature>
<dbReference type="GO" id="GO:0019722">
    <property type="term" value="P:calcium-mediated signaling"/>
    <property type="evidence" value="ECO:0007669"/>
    <property type="project" value="TreeGrafter"/>
</dbReference>
<comment type="similarity">
    <text evidence="8">Belongs to the G-protein coupled receptor 1 family.</text>
</comment>
<evidence type="ECO:0000256" key="5">
    <source>
        <dbReference type="ARBA" id="ARBA00023136"/>
    </source>
</evidence>
<feature type="transmembrane region" description="Helical" evidence="9">
    <location>
        <begin position="253"/>
        <end position="271"/>
    </location>
</feature>
<protein>
    <recommendedName>
        <fullName evidence="10">G-protein coupled receptors family 1 profile domain-containing protein</fullName>
    </recommendedName>
</protein>
<evidence type="ECO:0000256" key="7">
    <source>
        <dbReference type="ARBA" id="ARBA00023224"/>
    </source>
</evidence>
<dbReference type="Pfam" id="PF00001">
    <property type="entry name" value="7tm_1"/>
    <property type="match status" value="1"/>
</dbReference>
<dbReference type="GO" id="GO:0006955">
    <property type="term" value="P:immune response"/>
    <property type="evidence" value="ECO:0007669"/>
    <property type="project" value="TreeGrafter"/>
</dbReference>
<dbReference type="Proteomes" id="UP001187315">
    <property type="component" value="Unassembled WGS sequence"/>
</dbReference>
<dbReference type="InterPro" id="IPR000276">
    <property type="entry name" value="GPCR_Rhodpsn"/>
</dbReference>
<gene>
    <name evidence="11" type="ORF">Q7C36_006984</name>
</gene>
<feature type="transmembrane region" description="Helical" evidence="9">
    <location>
        <begin position="118"/>
        <end position="137"/>
    </location>
</feature>
<dbReference type="InterPro" id="IPR017452">
    <property type="entry name" value="GPCR_Rhodpsn_7TM"/>
</dbReference>
<proteinExistence type="inferred from homology"/>
<feature type="transmembrane region" description="Helical" evidence="9">
    <location>
        <begin position="291"/>
        <end position="318"/>
    </location>
</feature>
<accession>A0AA88NGH1</accession>
<feature type="transmembrane region" description="Helical" evidence="9">
    <location>
        <begin position="158"/>
        <end position="177"/>
    </location>
</feature>
<evidence type="ECO:0000256" key="2">
    <source>
        <dbReference type="ARBA" id="ARBA00022692"/>
    </source>
</evidence>
<evidence type="ECO:0000256" key="6">
    <source>
        <dbReference type="ARBA" id="ARBA00023170"/>
    </source>
</evidence>
<dbReference type="CDD" id="cd14984">
    <property type="entry name" value="7tmA_Chemokine_R"/>
    <property type="match status" value="1"/>
</dbReference>
<evidence type="ECO:0000313" key="12">
    <source>
        <dbReference type="Proteomes" id="UP001187315"/>
    </source>
</evidence>
<dbReference type="SUPFAM" id="SSF81321">
    <property type="entry name" value="Family A G protein-coupled receptor-like"/>
    <property type="match status" value="1"/>
</dbReference>
<dbReference type="GO" id="GO:0019957">
    <property type="term" value="F:C-C chemokine binding"/>
    <property type="evidence" value="ECO:0007669"/>
    <property type="project" value="TreeGrafter"/>
</dbReference>
<comment type="caution">
    <text evidence="11">The sequence shown here is derived from an EMBL/GenBank/DDBJ whole genome shotgun (WGS) entry which is preliminary data.</text>
</comment>
<dbReference type="GO" id="GO:0060326">
    <property type="term" value="P:cell chemotaxis"/>
    <property type="evidence" value="ECO:0007669"/>
    <property type="project" value="TreeGrafter"/>
</dbReference>
<dbReference type="PANTHER" id="PTHR10489">
    <property type="entry name" value="CELL ADHESION MOLECULE"/>
    <property type="match status" value="1"/>
</dbReference>
<evidence type="ECO:0000256" key="9">
    <source>
        <dbReference type="SAM" id="Phobius"/>
    </source>
</evidence>
<evidence type="ECO:0000256" key="1">
    <source>
        <dbReference type="ARBA" id="ARBA00004370"/>
    </source>
</evidence>
<dbReference type="Gene3D" id="1.20.1070.10">
    <property type="entry name" value="Rhodopsin 7-helix transmembrane proteins"/>
    <property type="match status" value="1"/>
</dbReference>
<evidence type="ECO:0000313" key="11">
    <source>
        <dbReference type="EMBL" id="KAK2855115.1"/>
    </source>
</evidence>
<feature type="domain" description="G-protein coupled receptors family 1 profile" evidence="10">
    <location>
        <begin position="56"/>
        <end position="315"/>
    </location>
</feature>
<reference evidence="11" key="1">
    <citation type="submission" date="2023-08" db="EMBL/GenBank/DDBJ databases">
        <title>Pelteobagrus vachellii genome.</title>
        <authorList>
            <person name="Liu H."/>
        </authorList>
    </citation>
    <scope>NUCLEOTIDE SEQUENCE</scope>
    <source>
        <strain evidence="11">PRFRI_2022a</strain>
        <tissue evidence="11">Muscle</tissue>
    </source>
</reference>
<feature type="transmembrane region" description="Helical" evidence="9">
    <location>
        <begin position="44"/>
        <end position="64"/>
    </location>
</feature>
<feature type="transmembrane region" description="Helical" evidence="9">
    <location>
        <begin position="209"/>
        <end position="232"/>
    </location>
</feature>
<dbReference type="PROSITE" id="PS00237">
    <property type="entry name" value="G_PROTEIN_RECEP_F1_1"/>
    <property type="match status" value="1"/>
</dbReference>
<dbReference type="PANTHER" id="PTHR10489:SF947">
    <property type="entry name" value="C-X-C CHEMOKINE RECEPTOR TYPE 3-2"/>
    <property type="match status" value="1"/>
</dbReference>
<keyword evidence="2 8" id="KW-0812">Transmembrane</keyword>
<dbReference type="AlphaFoldDB" id="A0AA88NGH1"/>